<sequence length="457" mass="52463">MKEAWVQFKEETSTSISYSKFCCFRPKHTKCMAKDRFKTCCCEYCENITLKKKAVNSVLQTAGHGEMFLGSKFAIADMTCCAPNPVLHLHNKACIDRECENCGISKFHEVMVPMLDNLSDTQTTWSAWRSEKSTYKNKQGTEVTTNKQVLVKIDGPFSQLIAELEEDLHTFAWHLANYQWQQRQFDKLTRDVPTRWLVMCMDYGENFTCAYQDEAQGAHWSRQQITIHPVVCYYRCPDHPEVTTQETFCFISNDLKHDSHGVQHFQQQALQTLLERGINVTQIIHFSDGCPSQYKGKASFIDLSFAKDDTGIPTEKHFFGSRHGKGPCDREIGVVKRLARQAVLRRKCIIATAQDLYEYGCSSLTKPADNSHSHTCRQFFFVREGTIVRDRPDRTGGKGIPGTRKLHCVRGHSPFIVSYKERSCFCEACVTLEGECTNKSFVEDWKEVSLKVNRRQK</sequence>
<evidence type="ECO:0000313" key="1">
    <source>
        <dbReference type="Proteomes" id="UP000085678"/>
    </source>
</evidence>
<dbReference type="RefSeq" id="XP_023932112.1">
    <property type="nucleotide sequence ID" value="XM_024076344.1"/>
</dbReference>
<protein>
    <submittedName>
        <fullName evidence="2">Uncharacterized protein LOC106179961</fullName>
    </submittedName>
</protein>
<dbReference type="GeneID" id="106179961"/>
<accession>A0A2R2MQ22</accession>
<dbReference type="InParanoid" id="A0A2R2MQ22"/>
<reference evidence="2" key="1">
    <citation type="submission" date="2025-08" db="UniProtKB">
        <authorList>
            <consortium name="RefSeq"/>
        </authorList>
    </citation>
    <scope>IDENTIFICATION</scope>
    <source>
        <tissue evidence="2">Gonads</tissue>
    </source>
</reference>
<evidence type="ECO:0000313" key="2">
    <source>
        <dbReference type="RefSeq" id="XP_023932112.1"/>
    </source>
</evidence>
<keyword evidence="1" id="KW-1185">Reference proteome</keyword>
<dbReference type="STRING" id="7574.A0A2R2MQ22"/>
<name>A0A2R2MQ22_LINAN</name>
<dbReference type="PANTHER" id="PTHR46601">
    <property type="entry name" value="ULP_PROTEASE DOMAIN-CONTAINING PROTEIN"/>
    <property type="match status" value="1"/>
</dbReference>
<dbReference type="Proteomes" id="UP000085678">
    <property type="component" value="Unplaced"/>
</dbReference>
<organism evidence="1 2">
    <name type="scientific">Lingula anatina</name>
    <name type="common">Brachiopod</name>
    <name type="synonym">Lingula unguis</name>
    <dbReference type="NCBI Taxonomy" id="7574"/>
    <lineage>
        <taxon>Eukaryota</taxon>
        <taxon>Metazoa</taxon>
        <taxon>Spiralia</taxon>
        <taxon>Lophotrochozoa</taxon>
        <taxon>Brachiopoda</taxon>
        <taxon>Linguliformea</taxon>
        <taxon>Lingulata</taxon>
        <taxon>Lingulida</taxon>
        <taxon>Linguloidea</taxon>
        <taxon>Lingulidae</taxon>
        <taxon>Lingula</taxon>
    </lineage>
</organism>
<gene>
    <name evidence="2" type="primary">LOC106179961</name>
</gene>
<dbReference type="OrthoDB" id="6150982at2759"/>
<dbReference type="AlphaFoldDB" id="A0A2R2MQ22"/>
<dbReference type="PANTHER" id="PTHR46601:SF1">
    <property type="entry name" value="ADF-H DOMAIN-CONTAINING PROTEIN"/>
    <property type="match status" value="1"/>
</dbReference>
<dbReference type="KEGG" id="lak:106179961"/>
<proteinExistence type="predicted"/>